<dbReference type="EMBL" id="JACIJO010000003">
    <property type="protein sequence ID" value="MBB6327767.1"/>
    <property type="molecule type" value="Genomic_DNA"/>
</dbReference>
<dbReference type="Gene3D" id="3.40.50.2000">
    <property type="entry name" value="Glycogen Phosphorylase B"/>
    <property type="match status" value="2"/>
</dbReference>
<reference evidence="2 3" key="1">
    <citation type="submission" date="2020-08" db="EMBL/GenBank/DDBJ databases">
        <title>Genomic Encyclopedia of Type Strains, Phase IV (KMG-IV): sequencing the most valuable type-strain genomes for metagenomic binning, comparative biology and taxonomic classification.</title>
        <authorList>
            <person name="Goeker M."/>
        </authorList>
    </citation>
    <scope>NUCLEOTIDE SEQUENCE [LARGE SCALE GENOMIC DNA]</scope>
    <source>
        <strain evidence="2 3">DSM 102044</strain>
    </source>
</reference>
<keyword evidence="3" id="KW-1185">Reference proteome</keyword>
<dbReference type="SUPFAM" id="SSF53756">
    <property type="entry name" value="UDP-Glycosyltransferase/glycogen phosphorylase"/>
    <property type="match status" value="1"/>
</dbReference>
<dbReference type="AlphaFoldDB" id="A0A841MQG4"/>
<dbReference type="CDD" id="cd03801">
    <property type="entry name" value="GT4_PimA-like"/>
    <property type="match status" value="1"/>
</dbReference>
<accession>A0A841MQG4</accession>
<dbReference type="PANTHER" id="PTHR12526">
    <property type="entry name" value="GLYCOSYLTRANSFERASE"/>
    <property type="match status" value="1"/>
</dbReference>
<dbReference type="GO" id="GO:0016757">
    <property type="term" value="F:glycosyltransferase activity"/>
    <property type="evidence" value="ECO:0007669"/>
    <property type="project" value="InterPro"/>
</dbReference>
<organism evidence="2 3">
    <name type="scientific">Algoriphagus iocasae</name>
    <dbReference type="NCBI Taxonomy" id="1836499"/>
    <lineage>
        <taxon>Bacteria</taxon>
        <taxon>Pseudomonadati</taxon>
        <taxon>Bacteroidota</taxon>
        <taxon>Cytophagia</taxon>
        <taxon>Cytophagales</taxon>
        <taxon>Cyclobacteriaceae</taxon>
        <taxon>Algoriphagus</taxon>
    </lineage>
</organism>
<evidence type="ECO:0000259" key="1">
    <source>
        <dbReference type="Pfam" id="PF00534"/>
    </source>
</evidence>
<feature type="domain" description="Glycosyl transferase family 1" evidence="1">
    <location>
        <begin position="170"/>
        <end position="308"/>
    </location>
</feature>
<dbReference type="PANTHER" id="PTHR12526:SF623">
    <property type="entry name" value="WABG"/>
    <property type="match status" value="1"/>
</dbReference>
<dbReference type="RefSeq" id="WP_184496527.1">
    <property type="nucleotide sequence ID" value="NZ_JACIJO010000003.1"/>
</dbReference>
<evidence type="ECO:0000313" key="3">
    <source>
        <dbReference type="Proteomes" id="UP000588604"/>
    </source>
</evidence>
<proteinExistence type="predicted"/>
<comment type="caution">
    <text evidence="2">The sequence shown here is derived from an EMBL/GenBank/DDBJ whole genome shotgun (WGS) entry which is preliminary data.</text>
</comment>
<keyword evidence="2" id="KW-0808">Transferase</keyword>
<protein>
    <submittedName>
        <fullName evidence="2">Glycosyltransferase involved in cell wall biosynthesis</fullName>
    </submittedName>
</protein>
<name>A0A841MQG4_9BACT</name>
<dbReference type="Pfam" id="PF00534">
    <property type="entry name" value="Glycos_transf_1"/>
    <property type="match status" value="1"/>
</dbReference>
<evidence type="ECO:0000313" key="2">
    <source>
        <dbReference type="EMBL" id="MBB6327767.1"/>
    </source>
</evidence>
<dbReference type="Proteomes" id="UP000588604">
    <property type="component" value="Unassembled WGS sequence"/>
</dbReference>
<sequence length="344" mass="38868">MRILFLGETYRADAISWIKGVEMNLGVKLETRELPKGNSRILRMISALGFFVNLLMTRFSKQYDLVLAERATSYGFFSLFVHTKKRVIAQQGITDVYPEGGISGYYKSILQRLAYKNADLIHAWGHVMTYAMLESGASPHKIMVLPKGIDLGKYHCPEKRELAPAFIVTRSLYDLYRHIDIIEAVKILKDRSINIQVYIVGDGPEKPEIQSLINKYDLEEVVFLKGHIPNTQLPGLMDLCRYYVAVPTTEGVSSSLFEAMASGCYPIVTDLPANQAFIKNKINGQLVSPCKPSELADAIESALINGNQVDTALTENRKYIEDHVDHQKNMKIITDRYKTLMQIN</sequence>
<dbReference type="InterPro" id="IPR001296">
    <property type="entry name" value="Glyco_trans_1"/>
</dbReference>
<gene>
    <name evidence="2" type="ORF">FHS59_003410</name>
</gene>